<proteinExistence type="predicted"/>
<accession>A0A078FLA0</accession>
<dbReference type="PANTHER" id="PTHR33595:SF26">
    <property type="entry name" value="(RAPE) HYPOTHETICAL PROTEIN"/>
    <property type="match status" value="1"/>
</dbReference>
<reference evidence="4" key="2">
    <citation type="submission" date="2014-06" db="EMBL/GenBank/DDBJ databases">
        <authorList>
            <person name="Genoscope - CEA"/>
        </authorList>
    </citation>
    <scope>NUCLEOTIDE SEQUENCE</scope>
</reference>
<evidence type="ECO:0000259" key="2">
    <source>
        <dbReference type="Pfam" id="PF25821"/>
    </source>
</evidence>
<dbReference type="EMBL" id="HG994360">
    <property type="protein sequence ID" value="CAF2090139.1"/>
    <property type="molecule type" value="Genomic_DNA"/>
</dbReference>
<dbReference type="InterPro" id="IPR057710">
    <property type="entry name" value="DUF7950"/>
</dbReference>
<feature type="region of interest" description="Disordered" evidence="1">
    <location>
        <begin position="32"/>
        <end position="87"/>
    </location>
</feature>
<feature type="domain" description="DUF7950" evidence="2">
    <location>
        <begin position="143"/>
        <end position="279"/>
    </location>
</feature>
<gene>
    <name evidence="4" type="primary">BnaA06g32290D</name>
    <name evidence="3" type="ORF">DARMORV10_A06P41370.1</name>
    <name evidence="4" type="ORF">GSBRNA2T00078119001</name>
</gene>
<protein>
    <submittedName>
        <fullName evidence="3">(rape) hypothetical protein</fullName>
    </submittedName>
    <submittedName>
        <fullName evidence="4">BnaA06g32290D protein</fullName>
    </submittedName>
</protein>
<dbReference type="EMBL" id="LK032037">
    <property type="protein sequence ID" value="CDY13694.1"/>
    <property type="molecule type" value="Genomic_DNA"/>
</dbReference>
<dbReference type="Proteomes" id="UP001295469">
    <property type="component" value="Chromosome A06"/>
</dbReference>
<dbReference type="STRING" id="3708.A0A078FLA0"/>
<reference evidence="3" key="3">
    <citation type="submission" date="2021-01" db="EMBL/GenBank/DDBJ databases">
        <authorList>
            <consortium name="Genoscope - CEA"/>
            <person name="William W."/>
        </authorList>
    </citation>
    <scope>NUCLEOTIDE SEQUENCE</scope>
</reference>
<dbReference type="Pfam" id="PF25821">
    <property type="entry name" value="DUF7950"/>
    <property type="match status" value="1"/>
</dbReference>
<evidence type="ECO:0000313" key="4">
    <source>
        <dbReference type="EMBL" id="CDY13694.1"/>
    </source>
</evidence>
<dbReference type="OMA" id="GSNRVVW"/>
<name>A0A078FLA0_BRANA</name>
<dbReference type="PaxDb" id="3708-A0A078FLA0"/>
<sequence>MEQDEWLGTLRYAGKAQDKVSVDSLMLRYRPIAPKPTTGQPCGTGDNNNNNNSYGKRTKRKYVRVSKNNKTTCRGKSRSDVSDGREQTGVVTLQLMPEKSDPSGDYTPLDQDSLDPSLKTIIGVETLETNTWATFNGGETAEVETWVTVESVTGVYDGSSTSHAVECTDVEMVDNLGKDTCPAFVSDASNRVVWVNEAYRRNVSGEDWSSSLSLPDVMVWLVAEESTVAMYCNYRAFTCRVRMQYTWQETKYTKTVPCDVWKMEFGGFAWRLDTTAALTLWL</sequence>
<feature type="region of interest" description="Disordered" evidence="1">
    <location>
        <begin position="93"/>
        <end position="112"/>
    </location>
</feature>
<evidence type="ECO:0000256" key="1">
    <source>
        <dbReference type="SAM" id="MobiDB-lite"/>
    </source>
</evidence>
<evidence type="ECO:0000313" key="5">
    <source>
        <dbReference type="Proteomes" id="UP000028999"/>
    </source>
</evidence>
<reference evidence="4 5" key="1">
    <citation type="journal article" date="2014" name="Science">
        <title>Plant genetics. Early allopolyploid evolution in the post-Neolithic Brassica napus oilseed genome.</title>
        <authorList>
            <person name="Chalhoub B."/>
            <person name="Denoeud F."/>
            <person name="Liu S."/>
            <person name="Parkin I.A."/>
            <person name="Tang H."/>
            <person name="Wang X."/>
            <person name="Chiquet J."/>
            <person name="Belcram H."/>
            <person name="Tong C."/>
            <person name="Samans B."/>
            <person name="Correa M."/>
            <person name="Da Silva C."/>
            <person name="Just J."/>
            <person name="Falentin C."/>
            <person name="Koh C.S."/>
            <person name="Le Clainche I."/>
            <person name="Bernard M."/>
            <person name="Bento P."/>
            <person name="Noel B."/>
            <person name="Labadie K."/>
            <person name="Alberti A."/>
            <person name="Charles M."/>
            <person name="Arnaud D."/>
            <person name="Guo H."/>
            <person name="Daviaud C."/>
            <person name="Alamery S."/>
            <person name="Jabbari K."/>
            <person name="Zhao M."/>
            <person name="Edger P.P."/>
            <person name="Chelaifa H."/>
            <person name="Tack D."/>
            <person name="Lassalle G."/>
            <person name="Mestiri I."/>
            <person name="Schnel N."/>
            <person name="Le Paslier M.C."/>
            <person name="Fan G."/>
            <person name="Renault V."/>
            <person name="Bayer P.E."/>
            <person name="Golicz A.A."/>
            <person name="Manoli S."/>
            <person name="Lee T.H."/>
            <person name="Thi V.H."/>
            <person name="Chalabi S."/>
            <person name="Hu Q."/>
            <person name="Fan C."/>
            <person name="Tollenaere R."/>
            <person name="Lu Y."/>
            <person name="Battail C."/>
            <person name="Shen J."/>
            <person name="Sidebottom C.H."/>
            <person name="Wang X."/>
            <person name="Canaguier A."/>
            <person name="Chauveau A."/>
            <person name="Berard A."/>
            <person name="Deniot G."/>
            <person name="Guan M."/>
            <person name="Liu Z."/>
            <person name="Sun F."/>
            <person name="Lim Y.P."/>
            <person name="Lyons E."/>
            <person name="Town C.D."/>
            <person name="Bancroft I."/>
            <person name="Wang X."/>
            <person name="Meng J."/>
            <person name="Ma J."/>
            <person name="Pires J.C."/>
            <person name="King G.J."/>
            <person name="Brunel D."/>
            <person name="Delourme R."/>
            <person name="Renard M."/>
            <person name="Aury J.M."/>
            <person name="Adams K.L."/>
            <person name="Batley J."/>
            <person name="Snowdon R.J."/>
            <person name="Tost J."/>
            <person name="Edwards D."/>
            <person name="Zhou Y."/>
            <person name="Hua W."/>
            <person name="Sharpe A.G."/>
            <person name="Paterson A.H."/>
            <person name="Guan C."/>
            <person name="Wincker P."/>
        </authorList>
    </citation>
    <scope>NUCLEOTIDE SEQUENCE [LARGE SCALE GENOMIC DNA]</scope>
    <source>
        <strain evidence="5">cv. Darmor-bzh</strain>
    </source>
</reference>
<evidence type="ECO:0000313" key="3">
    <source>
        <dbReference type="EMBL" id="CAF2090139.1"/>
    </source>
</evidence>
<dbReference type="Gramene" id="CDY13694">
    <property type="protein sequence ID" value="CDY13694"/>
    <property type="gene ID" value="GSBRNA2T00078119001"/>
</dbReference>
<feature type="compositionally biased region" description="Basic and acidic residues" evidence="1">
    <location>
        <begin position="77"/>
        <end position="86"/>
    </location>
</feature>
<dbReference type="AlphaFoldDB" id="A0A078FLA0"/>
<dbReference type="Proteomes" id="UP000028999">
    <property type="component" value="Unassembled WGS sequence"/>
</dbReference>
<dbReference type="PANTHER" id="PTHR33595">
    <property type="entry name" value="VON WILLEBRAND FACTOR A DOMAIN PROTEIN"/>
    <property type="match status" value="1"/>
</dbReference>
<organism evidence="4 5">
    <name type="scientific">Brassica napus</name>
    <name type="common">Rape</name>
    <dbReference type="NCBI Taxonomy" id="3708"/>
    <lineage>
        <taxon>Eukaryota</taxon>
        <taxon>Viridiplantae</taxon>
        <taxon>Streptophyta</taxon>
        <taxon>Embryophyta</taxon>
        <taxon>Tracheophyta</taxon>
        <taxon>Spermatophyta</taxon>
        <taxon>Magnoliopsida</taxon>
        <taxon>eudicotyledons</taxon>
        <taxon>Gunneridae</taxon>
        <taxon>Pentapetalae</taxon>
        <taxon>rosids</taxon>
        <taxon>malvids</taxon>
        <taxon>Brassicales</taxon>
        <taxon>Brassicaceae</taxon>
        <taxon>Brassiceae</taxon>
        <taxon>Brassica</taxon>
    </lineage>
</organism>
<keyword evidence="5" id="KW-1185">Reference proteome</keyword>